<feature type="transmembrane region" description="Helical" evidence="9">
    <location>
        <begin position="131"/>
        <end position="153"/>
    </location>
</feature>
<sequence>MAIVLDRNYRVNHPMSTPSKAWLLKIILFIWCASVIMTFPRIFMYGIKIFPGNPLSGTQEQRKCIKEILWGTSSLHVAYLILYLSFVTLLPVGASIFGLVQILKVMNGLSSCQRSKGTNNNIRFRILRNTFIFSILFIIGWGPSGVIMCLTEFPPDLMPDLGSETIFL</sequence>
<evidence type="ECO:0000256" key="8">
    <source>
        <dbReference type="ARBA" id="ARBA00023224"/>
    </source>
</evidence>
<evidence type="ECO:0000259" key="10">
    <source>
        <dbReference type="PROSITE" id="PS50262"/>
    </source>
</evidence>
<keyword evidence="6 9" id="KW-0472">Membrane</keyword>
<comment type="similarity">
    <text evidence="2">Belongs to the G-protein coupled receptor 1 family.</text>
</comment>
<comment type="caution">
    <text evidence="11">The sequence shown here is derived from an EMBL/GenBank/DDBJ whole genome shotgun (WGS) entry which is preliminary data.</text>
</comment>
<evidence type="ECO:0000256" key="6">
    <source>
        <dbReference type="ARBA" id="ARBA00023136"/>
    </source>
</evidence>
<feature type="transmembrane region" description="Helical" evidence="9">
    <location>
        <begin position="22"/>
        <end position="47"/>
    </location>
</feature>
<evidence type="ECO:0000313" key="12">
    <source>
        <dbReference type="Proteomes" id="UP000708208"/>
    </source>
</evidence>
<dbReference type="PANTHER" id="PTHR45695:SF9">
    <property type="entry name" value="LEUCOKININ RECEPTOR"/>
    <property type="match status" value="1"/>
</dbReference>
<evidence type="ECO:0000256" key="2">
    <source>
        <dbReference type="ARBA" id="ARBA00010663"/>
    </source>
</evidence>
<evidence type="ECO:0000256" key="5">
    <source>
        <dbReference type="ARBA" id="ARBA00023040"/>
    </source>
</evidence>
<keyword evidence="8" id="KW-0807">Transducer</keyword>
<keyword evidence="3 9" id="KW-0812">Transmembrane</keyword>
<dbReference type="EMBL" id="CAJVCH010028622">
    <property type="protein sequence ID" value="CAG7704497.1"/>
    <property type="molecule type" value="Genomic_DNA"/>
</dbReference>
<dbReference type="CDD" id="cd00637">
    <property type="entry name" value="7tm_classA_rhodopsin-like"/>
    <property type="match status" value="1"/>
</dbReference>
<evidence type="ECO:0000256" key="7">
    <source>
        <dbReference type="ARBA" id="ARBA00023170"/>
    </source>
</evidence>
<protein>
    <recommendedName>
        <fullName evidence="10">G-protein coupled receptors family 1 profile domain-containing protein</fullName>
    </recommendedName>
</protein>
<evidence type="ECO:0000256" key="3">
    <source>
        <dbReference type="ARBA" id="ARBA00022692"/>
    </source>
</evidence>
<dbReference type="AlphaFoldDB" id="A0A8J2JUX5"/>
<feature type="domain" description="G-protein coupled receptors family 1 profile" evidence="10">
    <location>
        <begin position="1"/>
        <end position="168"/>
    </location>
</feature>
<dbReference type="SUPFAM" id="SSF81321">
    <property type="entry name" value="Family A G protein-coupled receptor-like"/>
    <property type="match status" value="1"/>
</dbReference>
<proteinExistence type="inferred from homology"/>
<accession>A0A8J2JUX5</accession>
<keyword evidence="7" id="KW-0675">Receptor</keyword>
<evidence type="ECO:0000256" key="4">
    <source>
        <dbReference type="ARBA" id="ARBA00022989"/>
    </source>
</evidence>
<keyword evidence="5" id="KW-0297">G-protein coupled receptor</keyword>
<name>A0A8J2JUX5_9HEXA</name>
<evidence type="ECO:0000256" key="1">
    <source>
        <dbReference type="ARBA" id="ARBA00004141"/>
    </source>
</evidence>
<dbReference type="GO" id="GO:0004930">
    <property type="term" value="F:G protein-coupled receptor activity"/>
    <property type="evidence" value="ECO:0007669"/>
    <property type="project" value="UniProtKB-KW"/>
</dbReference>
<dbReference type="Pfam" id="PF00001">
    <property type="entry name" value="7tm_1"/>
    <property type="match status" value="1"/>
</dbReference>
<reference evidence="11" key="1">
    <citation type="submission" date="2021-06" db="EMBL/GenBank/DDBJ databases">
        <authorList>
            <person name="Hodson N. C."/>
            <person name="Mongue J. A."/>
            <person name="Jaron S. K."/>
        </authorList>
    </citation>
    <scope>NUCLEOTIDE SEQUENCE</scope>
</reference>
<dbReference type="GO" id="GO:0005886">
    <property type="term" value="C:plasma membrane"/>
    <property type="evidence" value="ECO:0007669"/>
    <property type="project" value="TreeGrafter"/>
</dbReference>
<evidence type="ECO:0000256" key="9">
    <source>
        <dbReference type="SAM" id="Phobius"/>
    </source>
</evidence>
<dbReference type="Proteomes" id="UP000708208">
    <property type="component" value="Unassembled WGS sequence"/>
</dbReference>
<keyword evidence="12" id="KW-1185">Reference proteome</keyword>
<evidence type="ECO:0000313" key="11">
    <source>
        <dbReference type="EMBL" id="CAG7704497.1"/>
    </source>
</evidence>
<dbReference type="PROSITE" id="PS50262">
    <property type="entry name" value="G_PROTEIN_RECEP_F1_2"/>
    <property type="match status" value="1"/>
</dbReference>
<comment type="subcellular location">
    <subcellularLocation>
        <location evidence="1">Membrane</location>
        <topology evidence="1">Multi-pass membrane protein</topology>
    </subcellularLocation>
</comment>
<dbReference type="InterPro" id="IPR000276">
    <property type="entry name" value="GPCR_Rhodpsn"/>
</dbReference>
<keyword evidence="4 9" id="KW-1133">Transmembrane helix</keyword>
<dbReference type="InterPro" id="IPR017452">
    <property type="entry name" value="GPCR_Rhodpsn_7TM"/>
</dbReference>
<gene>
    <name evidence="11" type="ORF">AFUS01_LOCUS4580</name>
</gene>
<dbReference type="PANTHER" id="PTHR45695">
    <property type="entry name" value="LEUCOKININ RECEPTOR-RELATED"/>
    <property type="match status" value="1"/>
</dbReference>
<organism evidence="11 12">
    <name type="scientific">Allacma fusca</name>
    <dbReference type="NCBI Taxonomy" id="39272"/>
    <lineage>
        <taxon>Eukaryota</taxon>
        <taxon>Metazoa</taxon>
        <taxon>Ecdysozoa</taxon>
        <taxon>Arthropoda</taxon>
        <taxon>Hexapoda</taxon>
        <taxon>Collembola</taxon>
        <taxon>Symphypleona</taxon>
        <taxon>Sminthuridae</taxon>
        <taxon>Allacma</taxon>
    </lineage>
</organism>